<dbReference type="GO" id="GO:0006950">
    <property type="term" value="P:response to stress"/>
    <property type="evidence" value="ECO:0007669"/>
    <property type="project" value="TreeGrafter"/>
</dbReference>
<dbReference type="SMART" id="SM00347">
    <property type="entry name" value="HTH_MARR"/>
    <property type="match status" value="1"/>
</dbReference>
<comment type="caution">
    <text evidence="2">The sequence shown here is derived from an EMBL/GenBank/DDBJ whole genome shotgun (WGS) entry which is preliminary data.</text>
</comment>
<dbReference type="PATRIC" id="fig|641526.4.peg.1077"/>
<dbReference type="EMBL" id="ATMR01000077">
    <property type="protein sequence ID" value="EPR73914.1"/>
    <property type="molecule type" value="Genomic_DNA"/>
</dbReference>
<dbReference type="PRINTS" id="PR00598">
    <property type="entry name" value="HTHMARR"/>
</dbReference>
<dbReference type="InterPro" id="IPR036388">
    <property type="entry name" value="WH-like_DNA-bd_sf"/>
</dbReference>
<accession>S7X4E1</accession>
<proteinExistence type="predicted"/>
<dbReference type="AlphaFoldDB" id="S7X4E1"/>
<dbReference type="Gene3D" id="1.10.10.10">
    <property type="entry name" value="Winged helix-like DNA-binding domain superfamily/Winged helix DNA-binding domain"/>
    <property type="match status" value="1"/>
</dbReference>
<evidence type="ECO:0000259" key="1">
    <source>
        <dbReference type="PROSITE" id="PS50995"/>
    </source>
</evidence>
<reference evidence="2 3" key="1">
    <citation type="journal article" date="2013" name="Genome Announc.">
        <title>Draft Genome Sequence of Winogradskyella psychrotolerans RS-3T, Isolated from the Marine Transect of Kongsfjorden, Ny-Alesund, Svalbard, Arctic Ocean.</title>
        <authorList>
            <person name="Kumar Pinnaka A."/>
            <person name="Ara S."/>
            <person name="Singh A."/>
            <person name="Shivaji S."/>
        </authorList>
    </citation>
    <scope>NUCLEOTIDE SEQUENCE [LARGE SCALE GENOMIC DNA]</scope>
    <source>
        <strain evidence="2 3">RS-3</strain>
    </source>
</reference>
<dbReference type="InterPro" id="IPR000835">
    <property type="entry name" value="HTH_MarR-typ"/>
</dbReference>
<organism evidence="2 3">
    <name type="scientific">Winogradskyella psychrotolerans RS-3</name>
    <dbReference type="NCBI Taxonomy" id="641526"/>
    <lineage>
        <taxon>Bacteria</taxon>
        <taxon>Pseudomonadati</taxon>
        <taxon>Bacteroidota</taxon>
        <taxon>Flavobacteriia</taxon>
        <taxon>Flavobacteriales</taxon>
        <taxon>Flavobacteriaceae</taxon>
        <taxon>Winogradskyella</taxon>
    </lineage>
</organism>
<dbReference type="eggNOG" id="COG1846">
    <property type="taxonomic scope" value="Bacteria"/>
</dbReference>
<name>S7X4E1_9FLAO</name>
<dbReference type="InterPro" id="IPR036390">
    <property type="entry name" value="WH_DNA-bd_sf"/>
</dbReference>
<sequence length="189" mass="22266">MYIQLLYMKELNDILKTKADLPIPRATVINIFHTTTWMKDDLLLELKPFDLSLEQFNVLRILRGQNGNTINLQDIQERMVSKMSNTTRLVDKLIKKKFVNRTICKTNRRKVEIVITDLGLKTLKTVDPIIDCTEKNITKNLTQEELIQLNTLLIKLKTNNYEKQKFKSCHAIHFSIIIYVLHDVKRQNR</sequence>
<protein>
    <submittedName>
        <fullName evidence="2">Transcriptional regulator, MarR family</fullName>
    </submittedName>
</protein>
<dbReference type="Proteomes" id="UP000014962">
    <property type="component" value="Unassembled WGS sequence"/>
</dbReference>
<dbReference type="InterPro" id="IPR039422">
    <property type="entry name" value="MarR/SlyA-like"/>
</dbReference>
<dbReference type="SUPFAM" id="SSF46785">
    <property type="entry name" value="Winged helix' DNA-binding domain"/>
    <property type="match status" value="1"/>
</dbReference>
<dbReference type="PROSITE" id="PS50995">
    <property type="entry name" value="HTH_MARR_2"/>
    <property type="match status" value="1"/>
</dbReference>
<evidence type="ECO:0000313" key="3">
    <source>
        <dbReference type="Proteomes" id="UP000014962"/>
    </source>
</evidence>
<feature type="domain" description="HTH marR-type" evidence="1">
    <location>
        <begin position="1"/>
        <end position="158"/>
    </location>
</feature>
<dbReference type="STRING" id="641526.ADIWIN_1084"/>
<keyword evidence="3" id="KW-1185">Reference proteome</keyword>
<evidence type="ECO:0000313" key="2">
    <source>
        <dbReference type="EMBL" id="EPR73914.1"/>
    </source>
</evidence>
<dbReference type="GO" id="GO:0003700">
    <property type="term" value="F:DNA-binding transcription factor activity"/>
    <property type="evidence" value="ECO:0007669"/>
    <property type="project" value="InterPro"/>
</dbReference>
<dbReference type="Pfam" id="PF01047">
    <property type="entry name" value="MarR"/>
    <property type="match status" value="1"/>
</dbReference>
<dbReference type="PANTHER" id="PTHR33164:SF43">
    <property type="entry name" value="HTH-TYPE TRANSCRIPTIONAL REPRESSOR YETL"/>
    <property type="match status" value="1"/>
</dbReference>
<dbReference type="PANTHER" id="PTHR33164">
    <property type="entry name" value="TRANSCRIPTIONAL REGULATOR, MARR FAMILY"/>
    <property type="match status" value="1"/>
</dbReference>
<gene>
    <name evidence="2" type="ORF">ADIWIN_1084</name>
</gene>